<sequence>MQFIRTITAICLLIGFSLPMLSPVVLQLKQLHVQHEMLEKLEKQQLISIRVKAATVQWVKPKKECVLGTEMFDVKKIVVDGDDLVLTGLYDAKEKELKRMIRQQSEQQSKQSKQTVQLFSALALPVEAANVFLYTAGTDLPKSLFRQSFYHSPFLGFHTPPPRFI</sequence>
<protein>
    <submittedName>
        <fullName evidence="1">Uncharacterized protein</fullName>
    </submittedName>
</protein>
<dbReference type="EMBL" id="CP060007">
    <property type="protein sequence ID" value="QNA43940.1"/>
    <property type="molecule type" value="Genomic_DNA"/>
</dbReference>
<organism evidence="1 2">
    <name type="scientific">Lacibacter sediminis</name>
    <dbReference type="NCBI Taxonomy" id="2760713"/>
    <lineage>
        <taxon>Bacteria</taxon>
        <taxon>Pseudomonadati</taxon>
        <taxon>Bacteroidota</taxon>
        <taxon>Chitinophagia</taxon>
        <taxon>Chitinophagales</taxon>
        <taxon>Chitinophagaceae</taxon>
        <taxon>Lacibacter</taxon>
    </lineage>
</organism>
<evidence type="ECO:0000313" key="1">
    <source>
        <dbReference type="EMBL" id="QNA43940.1"/>
    </source>
</evidence>
<dbReference type="Proteomes" id="UP000515344">
    <property type="component" value="Chromosome"/>
</dbReference>
<evidence type="ECO:0000313" key="2">
    <source>
        <dbReference type="Proteomes" id="UP000515344"/>
    </source>
</evidence>
<accession>A0A7G5XEN7</accession>
<dbReference type="RefSeq" id="WP_182802202.1">
    <property type="nucleotide sequence ID" value="NZ_CP060007.1"/>
</dbReference>
<dbReference type="AlphaFoldDB" id="A0A7G5XEN7"/>
<dbReference type="KEGG" id="lacs:H4075_17970"/>
<gene>
    <name evidence="1" type="ORF">H4075_17970</name>
</gene>
<keyword evidence="2" id="KW-1185">Reference proteome</keyword>
<reference evidence="2" key="1">
    <citation type="submission" date="2020-08" db="EMBL/GenBank/DDBJ databases">
        <title>Lacibacter sp. S13-6-6 genome sequencing.</title>
        <authorList>
            <person name="Jin L."/>
        </authorList>
    </citation>
    <scope>NUCLEOTIDE SEQUENCE [LARGE SCALE GENOMIC DNA]</scope>
    <source>
        <strain evidence="2">S13-6-6</strain>
    </source>
</reference>
<name>A0A7G5XEN7_9BACT</name>
<proteinExistence type="predicted"/>